<sequence length="61" mass="7341">MIMRFIELCFHGCHLAANVRIAAWDKGKPQDIGDQYENNYSHYYTNLEKYFKNLFFYNNIA</sequence>
<comment type="caution">
    <text evidence="1">The sequence shown here is derived from an EMBL/GenBank/DDBJ whole genome shotgun (WGS) entry which is preliminary data.</text>
</comment>
<gene>
    <name evidence="1" type="ORF">GCM10022218_32110</name>
</gene>
<accession>A0ABP8A7W8</accession>
<evidence type="ECO:0000313" key="2">
    <source>
        <dbReference type="Proteomes" id="UP001500167"/>
    </source>
</evidence>
<reference evidence="2" key="1">
    <citation type="journal article" date="2019" name="Int. J. Syst. Evol. Microbiol.">
        <title>The Global Catalogue of Microorganisms (GCM) 10K type strain sequencing project: providing services to taxonomists for standard genome sequencing and annotation.</title>
        <authorList>
            <consortium name="The Broad Institute Genomics Platform"/>
            <consortium name="The Broad Institute Genome Sequencing Center for Infectious Disease"/>
            <person name="Wu L."/>
            <person name="Ma J."/>
        </authorList>
    </citation>
    <scope>NUCLEOTIDE SEQUENCE [LARGE SCALE GENOMIC DNA]</scope>
    <source>
        <strain evidence="2">JCM 16722</strain>
    </source>
</reference>
<proteinExistence type="predicted"/>
<name>A0ABP8A7W8_9SPHI</name>
<protein>
    <submittedName>
        <fullName evidence="1">Uncharacterized protein</fullName>
    </submittedName>
</protein>
<dbReference type="EMBL" id="BAAAZK010000007">
    <property type="protein sequence ID" value="GAA4179460.1"/>
    <property type="molecule type" value="Genomic_DNA"/>
</dbReference>
<keyword evidence="2" id="KW-1185">Reference proteome</keyword>
<organism evidence="1 2">
    <name type="scientific">Sphingobacterium ginsenosidimutans</name>
    <dbReference type="NCBI Taxonomy" id="687845"/>
    <lineage>
        <taxon>Bacteria</taxon>
        <taxon>Pseudomonadati</taxon>
        <taxon>Bacteroidota</taxon>
        <taxon>Sphingobacteriia</taxon>
        <taxon>Sphingobacteriales</taxon>
        <taxon>Sphingobacteriaceae</taxon>
        <taxon>Sphingobacterium</taxon>
    </lineage>
</organism>
<evidence type="ECO:0000313" key="1">
    <source>
        <dbReference type="EMBL" id="GAA4179460.1"/>
    </source>
</evidence>
<dbReference type="Proteomes" id="UP001500167">
    <property type="component" value="Unassembled WGS sequence"/>
</dbReference>